<evidence type="ECO:0000256" key="5">
    <source>
        <dbReference type="SAM" id="Phobius"/>
    </source>
</evidence>
<evidence type="ECO:0000256" key="3">
    <source>
        <dbReference type="ARBA" id="ARBA00029447"/>
    </source>
</evidence>
<keyword evidence="9" id="KW-1185">Reference proteome</keyword>
<dbReference type="AlphaFoldDB" id="A0A4R3I5J7"/>
<gene>
    <name evidence="8" type="ORF">BCF53_107149</name>
</gene>
<dbReference type="Pfam" id="PF00672">
    <property type="entry name" value="HAMP"/>
    <property type="match status" value="1"/>
</dbReference>
<dbReference type="FunFam" id="1.10.287.950:FF:000001">
    <property type="entry name" value="Methyl-accepting chemotaxis sensory transducer"/>
    <property type="match status" value="1"/>
</dbReference>
<dbReference type="PROSITE" id="PS50111">
    <property type="entry name" value="CHEMOTAXIS_TRANSDUC_2"/>
    <property type="match status" value="1"/>
</dbReference>
<dbReference type="SMART" id="SM00283">
    <property type="entry name" value="MA"/>
    <property type="match status" value="1"/>
</dbReference>
<dbReference type="GO" id="GO:0006935">
    <property type="term" value="P:chemotaxis"/>
    <property type="evidence" value="ECO:0007669"/>
    <property type="project" value="UniProtKB-ARBA"/>
</dbReference>
<accession>A0A4R3I5J7</accession>
<dbReference type="RefSeq" id="WP_132701573.1">
    <property type="nucleotide sequence ID" value="NZ_SLZR01000007.1"/>
</dbReference>
<feature type="transmembrane region" description="Helical" evidence="5">
    <location>
        <begin position="331"/>
        <end position="354"/>
    </location>
</feature>
<evidence type="ECO:0000256" key="4">
    <source>
        <dbReference type="PROSITE-ProRule" id="PRU00284"/>
    </source>
</evidence>
<feature type="domain" description="HAMP" evidence="7">
    <location>
        <begin position="355"/>
        <end position="407"/>
    </location>
</feature>
<dbReference type="EMBL" id="SLZR01000007">
    <property type="protein sequence ID" value="TCS41134.1"/>
    <property type="molecule type" value="Genomic_DNA"/>
</dbReference>
<dbReference type="SMART" id="SM00304">
    <property type="entry name" value="HAMP"/>
    <property type="match status" value="2"/>
</dbReference>
<sequence>MKLNKKNKIQFSVAAKLVIGFATVLLLLAFIAFQSIGNYRQTQRTLDHLVSISEQMLQETTVVQTTLLNLVSDFKRVAEQNDTDAVNRIIETVFVQKSQVIDAIDAVAAYIDDNPYVQFTTSAEVRQMNEQVEQVWKQMEASAQLKLQQFQVDDEVRALGQAMKETEQTLKPYFEDLFWEAYDDQQLIVLYEFYSSFLIGLNVAKDVEIASDLTSINSSTLAYQDWQSSHLEYFLSMTSLVAQNEAFQEASVLLDQMTRKMDALVQGADGAEGLLSRRAQSVGLALQAAENIKQVDSAIESTLDAVADLNDSATVFSQEIAADMQRSVDRAVALLIVTSLLAAAAAVVISLLVLRSIRNPMKLVIDALRHLSAGDLTFRINRHSSDEFGELSRATEQVNNRLTDMIGNIVSRSNRLNDISHSTMTRTESALQRVASQAEELGSIATSMQEMTYTVSEVANSAGGTREEVNRVNDLSASADQDMQVSKQGISELRGHLESAVSEIGEMNGAVENIEKILVVIRSIADQTNLLALNAAIEAARAGEHGRGFAVVADEVRSLANRTQDSTSEINGIIEGLNVAVTKAVSVIEQGSQMANESDERFDSLTHTLTELNSSIEKLGSSSDHIASIASDQSATADAINKQLVAISDSAEGTREEVNEVAGSIAEVGNVSDSLRDMISVFKLENDSKTTTN</sequence>
<dbReference type="InterPro" id="IPR004089">
    <property type="entry name" value="MCPsignal_dom"/>
</dbReference>
<comment type="subcellular location">
    <subcellularLocation>
        <location evidence="1">Membrane</location>
    </subcellularLocation>
</comment>
<dbReference type="PANTHER" id="PTHR32089:SF70">
    <property type="entry name" value="ENERGY TAXIS MODULATING METHYL ACCEPTING SENSORY TRANSDUCER"/>
    <property type="match status" value="1"/>
</dbReference>
<evidence type="ECO:0000256" key="2">
    <source>
        <dbReference type="ARBA" id="ARBA00023224"/>
    </source>
</evidence>
<dbReference type="Pfam" id="PF00015">
    <property type="entry name" value="MCPsignal"/>
    <property type="match status" value="1"/>
</dbReference>
<dbReference type="Gene3D" id="1.10.287.950">
    <property type="entry name" value="Methyl-accepting chemotaxis protein"/>
    <property type="match status" value="1"/>
</dbReference>
<keyword evidence="5" id="KW-0812">Transmembrane</keyword>
<dbReference type="CDD" id="cd06225">
    <property type="entry name" value="HAMP"/>
    <property type="match status" value="1"/>
</dbReference>
<evidence type="ECO:0000313" key="9">
    <source>
        <dbReference type="Proteomes" id="UP000295793"/>
    </source>
</evidence>
<name>A0A4R3I5J7_9GAMM</name>
<evidence type="ECO:0000259" key="7">
    <source>
        <dbReference type="PROSITE" id="PS50885"/>
    </source>
</evidence>
<keyword evidence="5" id="KW-1133">Transmembrane helix</keyword>
<evidence type="ECO:0000256" key="1">
    <source>
        <dbReference type="ARBA" id="ARBA00004370"/>
    </source>
</evidence>
<comment type="similarity">
    <text evidence="3">Belongs to the methyl-accepting chemotaxis (MCP) protein family.</text>
</comment>
<feature type="domain" description="Methyl-accepting transducer" evidence="6">
    <location>
        <begin position="412"/>
        <end position="648"/>
    </location>
</feature>
<protein>
    <submittedName>
        <fullName evidence="8">Methyl-accepting chemotaxis protein</fullName>
    </submittedName>
</protein>
<dbReference type="InterPro" id="IPR003660">
    <property type="entry name" value="HAMP_dom"/>
</dbReference>
<proteinExistence type="inferred from homology"/>
<dbReference type="Proteomes" id="UP000295793">
    <property type="component" value="Unassembled WGS sequence"/>
</dbReference>
<reference evidence="8 9" key="1">
    <citation type="submission" date="2019-03" db="EMBL/GenBank/DDBJ databases">
        <title>Genomic Encyclopedia of Archaeal and Bacterial Type Strains, Phase II (KMG-II): from individual species to whole genera.</title>
        <authorList>
            <person name="Goeker M."/>
        </authorList>
    </citation>
    <scope>NUCLEOTIDE SEQUENCE [LARGE SCALE GENOMIC DNA]</scope>
    <source>
        <strain evidence="8 9">DSM 15388</strain>
    </source>
</reference>
<dbReference type="PROSITE" id="PS50885">
    <property type="entry name" value="HAMP"/>
    <property type="match status" value="1"/>
</dbReference>
<evidence type="ECO:0000313" key="8">
    <source>
        <dbReference type="EMBL" id="TCS41134.1"/>
    </source>
</evidence>
<evidence type="ECO:0000259" key="6">
    <source>
        <dbReference type="PROSITE" id="PS50111"/>
    </source>
</evidence>
<dbReference type="PANTHER" id="PTHR32089">
    <property type="entry name" value="METHYL-ACCEPTING CHEMOTAXIS PROTEIN MCPB"/>
    <property type="match status" value="1"/>
</dbReference>
<dbReference type="GO" id="GO:0007165">
    <property type="term" value="P:signal transduction"/>
    <property type="evidence" value="ECO:0007669"/>
    <property type="project" value="UniProtKB-KW"/>
</dbReference>
<feature type="transmembrane region" description="Helical" evidence="5">
    <location>
        <begin position="12"/>
        <end position="33"/>
    </location>
</feature>
<keyword evidence="5" id="KW-0472">Membrane</keyword>
<dbReference type="SUPFAM" id="SSF58104">
    <property type="entry name" value="Methyl-accepting chemotaxis protein (MCP) signaling domain"/>
    <property type="match status" value="1"/>
</dbReference>
<organism evidence="8 9">
    <name type="scientific">Reinekea marinisedimentorum</name>
    <dbReference type="NCBI Taxonomy" id="230495"/>
    <lineage>
        <taxon>Bacteria</taxon>
        <taxon>Pseudomonadati</taxon>
        <taxon>Pseudomonadota</taxon>
        <taxon>Gammaproteobacteria</taxon>
        <taxon>Oceanospirillales</taxon>
        <taxon>Saccharospirillaceae</taxon>
        <taxon>Reinekea</taxon>
    </lineage>
</organism>
<keyword evidence="2 4" id="KW-0807">Transducer</keyword>
<comment type="caution">
    <text evidence="8">The sequence shown here is derived from an EMBL/GenBank/DDBJ whole genome shotgun (WGS) entry which is preliminary data.</text>
</comment>
<dbReference type="OrthoDB" id="2489132at2"/>
<dbReference type="GO" id="GO:0016020">
    <property type="term" value="C:membrane"/>
    <property type="evidence" value="ECO:0007669"/>
    <property type="project" value="UniProtKB-SubCell"/>
</dbReference>